<comment type="caution">
    <text evidence="1">The sequence shown here is derived from an EMBL/GenBank/DDBJ whole genome shotgun (WGS) entry which is preliminary data.</text>
</comment>
<protein>
    <submittedName>
        <fullName evidence="1">Uncharacterized protein</fullName>
    </submittedName>
</protein>
<gene>
    <name evidence="1" type="ORF">DSO57_1002886</name>
</gene>
<dbReference type="Proteomes" id="UP001165960">
    <property type="component" value="Unassembled WGS sequence"/>
</dbReference>
<name>A0ACC2SM06_9FUNG</name>
<reference evidence="1" key="1">
    <citation type="submission" date="2022-04" db="EMBL/GenBank/DDBJ databases">
        <title>Genome of the entomopathogenic fungus Entomophthora muscae.</title>
        <authorList>
            <person name="Elya C."/>
            <person name="Lovett B.R."/>
            <person name="Lee E."/>
            <person name="Macias A.M."/>
            <person name="Hajek A.E."/>
            <person name="De Bivort B.L."/>
            <person name="Kasson M.T."/>
            <person name="De Fine Licht H.H."/>
            <person name="Stajich J.E."/>
        </authorList>
    </citation>
    <scope>NUCLEOTIDE SEQUENCE</scope>
    <source>
        <strain evidence="1">Berkeley</strain>
    </source>
</reference>
<keyword evidence="2" id="KW-1185">Reference proteome</keyword>
<evidence type="ECO:0000313" key="1">
    <source>
        <dbReference type="EMBL" id="KAJ9063152.1"/>
    </source>
</evidence>
<evidence type="ECO:0000313" key="2">
    <source>
        <dbReference type="Proteomes" id="UP001165960"/>
    </source>
</evidence>
<sequence length="161" mass="17435">MSRQLESEVVENSKNFSLGQCQLFCIARAVLSQAKVLVLDKATTAIDMATDLLIQTAIKANFSETTVLKIAHCLNTIIESDLVLVLVMNGGKVMEFDEPITLLNKPNSKFAALVAQTGPTTATKLREIAQLASHTHHAKDCSTILSPALAHIFAEHNHTSP</sequence>
<accession>A0ACC2SM06</accession>
<organism evidence="1 2">
    <name type="scientific">Entomophthora muscae</name>
    <dbReference type="NCBI Taxonomy" id="34485"/>
    <lineage>
        <taxon>Eukaryota</taxon>
        <taxon>Fungi</taxon>
        <taxon>Fungi incertae sedis</taxon>
        <taxon>Zoopagomycota</taxon>
        <taxon>Entomophthoromycotina</taxon>
        <taxon>Entomophthoromycetes</taxon>
        <taxon>Entomophthorales</taxon>
        <taxon>Entomophthoraceae</taxon>
        <taxon>Entomophthora</taxon>
    </lineage>
</organism>
<proteinExistence type="predicted"/>
<dbReference type="EMBL" id="QTSX02004977">
    <property type="protein sequence ID" value="KAJ9063152.1"/>
    <property type="molecule type" value="Genomic_DNA"/>
</dbReference>